<dbReference type="PANTHER" id="PTHR31286">
    <property type="entry name" value="GLYCINE-RICH CELL WALL STRUCTURAL PROTEIN 1.8-LIKE"/>
    <property type="match status" value="1"/>
</dbReference>
<feature type="region of interest" description="Disordered" evidence="2">
    <location>
        <begin position="287"/>
        <end position="373"/>
    </location>
</feature>
<evidence type="ECO:0000256" key="2">
    <source>
        <dbReference type="SAM" id="MobiDB-lite"/>
    </source>
</evidence>
<evidence type="ECO:0000256" key="1">
    <source>
        <dbReference type="PROSITE-ProRule" id="PRU00047"/>
    </source>
</evidence>
<feature type="compositionally biased region" description="Polar residues" evidence="2">
    <location>
        <begin position="326"/>
        <end position="335"/>
    </location>
</feature>
<dbReference type="GO" id="GO:0003676">
    <property type="term" value="F:nucleic acid binding"/>
    <property type="evidence" value="ECO:0007669"/>
    <property type="project" value="InterPro"/>
</dbReference>
<keyword evidence="1" id="KW-0863">Zinc-finger</keyword>
<dbReference type="GO" id="GO:0008270">
    <property type="term" value="F:zinc ion binding"/>
    <property type="evidence" value="ECO:0007669"/>
    <property type="project" value="UniProtKB-KW"/>
</dbReference>
<organism evidence="4 5">
    <name type="scientific">Apostasia shenzhenica</name>
    <dbReference type="NCBI Taxonomy" id="1088818"/>
    <lineage>
        <taxon>Eukaryota</taxon>
        <taxon>Viridiplantae</taxon>
        <taxon>Streptophyta</taxon>
        <taxon>Embryophyta</taxon>
        <taxon>Tracheophyta</taxon>
        <taxon>Spermatophyta</taxon>
        <taxon>Magnoliopsida</taxon>
        <taxon>Liliopsida</taxon>
        <taxon>Asparagales</taxon>
        <taxon>Orchidaceae</taxon>
        <taxon>Apostasioideae</taxon>
        <taxon>Apostasia</taxon>
    </lineage>
</organism>
<feature type="region of interest" description="Disordered" evidence="2">
    <location>
        <begin position="1"/>
        <end position="55"/>
    </location>
</feature>
<dbReference type="PANTHER" id="PTHR31286:SF99">
    <property type="entry name" value="DUF4283 DOMAIN-CONTAINING PROTEIN"/>
    <property type="match status" value="1"/>
</dbReference>
<feature type="compositionally biased region" description="Basic residues" evidence="2">
    <location>
        <begin position="917"/>
        <end position="926"/>
    </location>
</feature>
<feature type="compositionally biased region" description="Low complexity" evidence="2">
    <location>
        <begin position="354"/>
        <end position="371"/>
    </location>
</feature>
<dbReference type="Proteomes" id="UP000236161">
    <property type="component" value="Unassembled WGS sequence"/>
</dbReference>
<feature type="region of interest" description="Disordered" evidence="2">
    <location>
        <begin position="668"/>
        <end position="746"/>
    </location>
</feature>
<dbReference type="AlphaFoldDB" id="A0A2I0AJP7"/>
<feature type="compositionally biased region" description="Polar residues" evidence="2">
    <location>
        <begin position="116"/>
        <end position="128"/>
    </location>
</feature>
<protein>
    <recommendedName>
        <fullName evidence="3">CCHC-type domain-containing protein</fullName>
    </recommendedName>
</protein>
<dbReference type="Pfam" id="PF14111">
    <property type="entry name" value="DUF4283"/>
    <property type="match status" value="1"/>
</dbReference>
<gene>
    <name evidence="4" type="ORF">AXF42_Ash012071</name>
</gene>
<keyword evidence="1" id="KW-0479">Metal-binding</keyword>
<reference evidence="4 5" key="1">
    <citation type="journal article" date="2017" name="Nature">
        <title>The Apostasia genome and the evolution of orchids.</title>
        <authorList>
            <person name="Zhang G.Q."/>
            <person name="Liu K.W."/>
            <person name="Li Z."/>
            <person name="Lohaus R."/>
            <person name="Hsiao Y.Y."/>
            <person name="Niu S.C."/>
            <person name="Wang J.Y."/>
            <person name="Lin Y.C."/>
            <person name="Xu Q."/>
            <person name="Chen L.J."/>
            <person name="Yoshida K."/>
            <person name="Fujiwara S."/>
            <person name="Wang Z.W."/>
            <person name="Zhang Y.Q."/>
            <person name="Mitsuda N."/>
            <person name="Wang M."/>
            <person name="Liu G.H."/>
            <person name="Pecoraro L."/>
            <person name="Huang H.X."/>
            <person name="Xiao X.J."/>
            <person name="Lin M."/>
            <person name="Wu X.Y."/>
            <person name="Wu W.L."/>
            <person name="Chen Y.Y."/>
            <person name="Chang S.B."/>
            <person name="Sakamoto S."/>
            <person name="Ohme-Takagi M."/>
            <person name="Yagi M."/>
            <person name="Zeng S.J."/>
            <person name="Shen C.Y."/>
            <person name="Yeh C.M."/>
            <person name="Luo Y.B."/>
            <person name="Tsai W.C."/>
            <person name="Van de Peer Y."/>
            <person name="Liu Z.J."/>
        </authorList>
    </citation>
    <scope>NUCLEOTIDE SEQUENCE [LARGE SCALE GENOMIC DNA]</scope>
    <source>
        <strain evidence="5">cv. Shenzhen</strain>
        <tissue evidence="4">Stem</tissue>
    </source>
</reference>
<keyword evidence="1" id="KW-0862">Zinc</keyword>
<dbReference type="EMBL" id="KZ451978">
    <property type="protein sequence ID" value="PKA55779.1"/>
    <property type="molecule type" value="Genomic_DNA"/>
</dbReference>
<dbReference type="InterPro" id="IPR001878">
    <property type="entry name" value="Znf_CCHC"/>
</dbReference>
<feature type="region of interest" description="Disordered" evidence="2">
    <location>
        <begin position="108"/>
        <end position="137"/>
    </location>
</feature>
<feature type="compositionally biased region" description="Polar residues" evidence="2">
    <location>
        <begin position="1"/>
        <end position="29"/>
    </location>
</feature>
<feature type="compositionally biased region" description="Low complexity" evidence="2">
    <location>
        <begin position="690"/>
        <end position="711"/>
    </location>
</feature>
<feature type="compositionally biased region" description="Polar residues" evidence="2">
    <location>
        <begin position="38"/>
        <end position="52"/>
    </location>
</feature>
<feature type="domain" description="CCHC-type" evidence="3">
    <location>
        <begin position="585"/>
        <end position="599"/>
    </location>
</feature>
<name>A0A2I0AJP7_9ASPA</name>
<dbReference type="PROSITE" id="PS50158">
    <property type="entry name" value="ZF_CCHC"/>
    <property type="match status" value="1"/>
</dbReference>
<keyword evidence="5" id="KW-1185">Reference proteome</keyword>
<dbReference type="OrthoDB" id="1096772at2759"/>
<feature type="compositionally biased region" description="Low complexity" evidence="2">
    <location>
        <begin position="305"/>
        <end position="318"/>
    </location>
</feature>
<dbReference type="InterPro" id="IPR040256">
    <property type="entry name" value="At4g02000-like"/>
</dbReference>
<evidence type="ECO:0000259" key="3">
    <source>
        <dbReference type="PROSITE" id="PS50158"/>
    </source>
</evidence>
<evidence type="ECO:0000313" key="5">
    <source>
        <dbReference type="Proteomes" id="UP000236161"/>
    </source>
</evidence>
<accession>A0A2I0AJP7</accession>
<dbReference type="InterPro" id="IPR025558">
    <property type="entry name" value="DUF4283"/>
</dbReference>
<feature type="region of interest" description="Disordered" evidence="2">
    <location>
        <begin position="901"/>
        <end position="926"/>
    </location>
</feature>
<evidence type="ECO:0000313" key="4">
    <source>
        <dbReference type="EMBL" id="PKA55779.1"/>
    </source>
</evidence>
<proteinExistence type="predicted"/>
<feature type="region of interest" description="Disordered" evidence="2">
    <location>
        <begin position="628"/>
        <end position="654"/>
    </location>
</feature>
<dbReference type="STRING" id="1088818.A0A2I0AJP7"/>
<sequence length="926" mass="100023">MESCSHSPPTNSPEQRSPSPSAVSRSLLTEQDCMPDNSPVQTHPNQRPQASSLGFPEQIACSATAGAEVSASCSRSREAAQLGKLAAAGGAGTADYISTLENDVLRPSLCSKTEGDNSSSKSTQSNPVSAAENAGSECNPEAAAVGIARNSNTSKSELLQPNPCKEDDVQMLDLSPSQQATPPEHRQGIFSAHPAARGVAANLVTACDVAKNIPGEDASGPLRQSVMQVVAAHSAMLTCTDSVQNAAPNSPNSSSSRNCLPTVRQNAAISILQNPAVLNSTDFAQNAVSNSSNSKNSPPTVRQNAAASSPHLSAASSKHSSHLHLQTSENLQAPQPDSHRAHAVHFKQQGNVMQQQPNSSKPPNQQPQLSPAASSVWARREYVSFGDIDLSTSAHIREGVIQLDNASILHMQSKLASSLVGKLFGRRLPFHFLAAELHKRWGHYDGFKVLDAGKDCFICQFKNEADRDAIIRSGPWTVAGQILGLDVWSLDFKPSSSVGASTPIWVRILELLLYCWGKENLARISSDIGAPLWLDPVTANMEKIAFARVCVRVNLAQPLKPGVWIDGPKGKFFQRVEYKGITVICFKCSIVGHRDKNCPFLGPTSQANVTTIPSPVPPNDMMEINAGNATPSGIEDNLLHTQPDPCENASKESVGPWMLVTNRRKPLKLAGQQPKQAAGNHLNKSKPATSLNSARQQQQQQVSIHQQQKSSAQQYRVVGQQGIGAKTPQNSHVNFPKMLNKQTGTGETQDSAIALQGLLQKNQTGTVEMQDSAVAMQGLMQHKQKGTVDMQNSAVAMQGLLQKKQEAECSVQRDNTYQDCSVQNEVLNVANKNLQLEKSNTQAQSTQFVAKDKDNITLTSQHCNPFVVLDLCMEEDDAKPLINPLMLPSSANKKKLRFPLQKFLSPKANTPKGRERISKKHWEKKN</sequence>